<sequence>MGVKPTVVLRAIAAAGLAAGAKMATVMKAGGALKLSAVGAAVAAATAAATGATTAPKNKIEQK</sequence>
<dbReference type="EnsemblPlants" id="Pp3c2_12269V3.1">
    <property type="protein sequence ID" value="PAC:32936419.CDS.1"/>
    <property type="gene ID" value="Pp3c2_12269"/>
</dbReference>
<dbReference type="Gramene" id="Pp3c2_12269V3.3">
    <property type="protein sequence ID" value="PAC:32936421.CDS.1"/>
    <property type="gene ID" value="Pp3c2_12269"/>
</dbReference>
<dbReference type="Gramene" id="Pp3c2_12269V3.2">
    <property type="protein sequence ID" value="PAC:32936420.CDS.1"/>
    <property type="gene ID" value="Pp3c2_12269"/>
</dbReference>
<evidence type="ECO:0000313" key="3">
    <source>
        <dbReference type="EnsemblPlants" id="PAC:32936419.CDS.1"/>
    </source>
</evidence>
<dbReference type="EnsemblPlants" id="Pp3c2_12269V3.3">
    <property type="protein sequence ID" value="PAC:32936421.CDS.1"/>
    <property type="gene ID" value="Pp3c2_12269"/>
</dbReference>
<keyword evidence="1" id="KW-0472">Membrane</keyword>
<protein>
    <submittedName>
        <fullName evidence="2 3">Uncharacterized protein</fullName>
    </submittedName>
</protein>
<dbReference type="PANTHER" id="PTHR36755:SF1">
    <property type="entry name" value="OS06G0149300 PROTEIN"/>
    <property type="match status" value="1"/>
</dbReference>
<gene>
    <name evidence="2" type="ORF">PHYPA_002579</name>
</gene>
<dbReference type="EnsemblPlants" id="Pp3c2_12269V3.2">
    <property type="protein sequence ID" value="PAC:32936420.CDS.1"/>
    <property type="gene ID" value="Pp3c2_12269"/>
</dbReference>
<reference evidence="3" key="3">
    <citation type="submission" date="2020-12" db="UniProtKB">
        <authorList>
            <consortium name="EnsemblPlants"/>
        </authorList>
    </citation>
    <scope>IDENTIFICATION</scope>
</reference>
<proteinExistence type="predicted"/>
<keyword evidence="1" id="KW-1133">Transmembrane helix</keyword>
<feature type="transmembrane region" description="Helical" evidence="1">
    <location>
        <begin position="33"/>
        <end position="55"/>
    </location>
</feature>
<reference evidence="2 4" key="1">
    <citation type="journal article" date="2008" name="Science">
        <title>The Physcomitrella genome reveals evolutionary insights into the conquest of land by plants.</title>
        <authorList>
            <person name="Rensing S."/>
            <person name="Lang D."/>
            <person name="Zimmer A."/>
            <person name="Terry A."/>
            <person name="Salamov A."/>
            <person name="Shapiro H."/>
            <person name="Nishiyama T."/>
            <person name="Perroud P.-F."/>
            <person name="Lindquist E."/>
            <person name="Kamisugi Y."/>
            <person name="Tanahashi T."/>
            <person name="Sakakibara K."/>
            <person name="Fujita T."/>
            <person name="Oishi K."/>
            <person name="Shin-I T."/>
            <person name="Kuroki Y."/>
            <person name="Toyoda A."/>
            <person name="Suzuki Y."/>
            <person name="Hashimoto A."/>
            <person name="Yamaguchi K."/>
            <person name="Sugano A."/>
            <person name="Kohara Y."/>
            <person name="Fujiyama A."/>
            <person name="Anterola A."/>
            <person name="Aoki S."/>
            <person name="Ashton N."/>
            <person name="Barbazuk W.B."/>
            <person name="Barker E."/>
            <person name="Bennetzen J."/>
            <person name="Bezanilla M."/>
            <person name="Blankenship R."/>
            <person name="Cho S.H."/>
            <person name="Dutcher S."/>
            <person name="Estelle M."/>
            <person name="Fawcett J.A."/>
            <person name="Gundlach H."/>
            <person name="Hanada K."/>
            <person name="Heyl A."/>
            <person name="Hicks K.A."/>
            <person name="Hugh J."/>
            <person name="Lohr M."/>
            <person name="Mayer K."/>
            <person name="Melkozernov A."/>
            <person name="Murata T."/>
            <person name="Nelson D."/>
            <person name="Pils B."/>
            <person name="Prigge M."/>
            <person name="Reiss B."/>
            <person name="Renner T."/>
            <person name="Rombauts S."/>
            <person name="Rushton P."/>
            <person name="Sanderfoot A."/>
            <person name="Schween G."/>
            <person name="Shiu S.-H."/>
            <person name="Stueber K."/>
            <person name="Theodoulou F.L."/>
            <person name="Tu H."/>
            <person name="Van de Peer Y."/>
            <person name="Verrier P.J."/>
            <person name="Waters E."/>
            <person name="Wood A."/>
            <person name="Yang L."/>
            <person name="Cove D."/>
            <person name="Cuming A."/>
            <person name="Hasebe M."/>
            <person name="Lucas S."/>
            <person name="Mishler D.B."/>
            <person name="Reski R."/>
            <person name="Grigoriev I."/>
            <person name="Quatrano R.S."/>
            <person name="Boore J.L."/>
        </authorList>
    </citation>
    <scope>NUCLEOTIDE SEQUENCE [LARGE SCALE GENOMIC DNA]</scope>
    <source>
        <strain evidence="3 4">cv. Gransden 2004</strain>
    </source>
</reference>
<dbReference type="FunCoup" id="A0A2K1L185">
    <property type="interactions" value="394"/>
</dbReference>
<dbReference type="EMBL" id="ABEU02000002">
    <property type="protein sequence ID" value="PNR59787.1"/>
    <property type="molecule type" value="Genomic_DNA"/>
</dbReference>
<evidence type="ECO:0000313" key="4">
    <source>
        <dbReference type="Proteomes" id="UP000006727"/>
    </source>
</evidence>
<dbReference type="Proteomes" id="UP000006727">
    <property type="component" value="Chromosome 2"/>
</dbReference>
<dbReference type="PaxDb" id="3218-PP1S183_45V6.1"/>
<dbReference type="AlphaFoldDB" id="A0A2K1L185"/>
<dbReference type="InParanoid" id="A0A2K1L185"/>
<dbReference type="PANTHER" id="PTHR36755">
    <property type="entry name" value="PROTEIN, PUTATIVE-RELATED"/>
    <property type="match status" value="1"/>
</dbReference>
<reference evidence="2 4" key="2">
    <citation type="journal article" date="2018" name="Plant J.">
        <title>The Physcomitrella patens chromosome-scale assembly reveals moss genome structure and evolution.</title>
        <authorList>
            <person name="Lang D."/>
            <person name="Ullrich K.K."/>
            <person name="Murat F."/>
            <person name="Fuchs J."/>
            <person name="Jenkins J."/>
            <person name="Haas F.B."/>
            <person name="Piednoel M."/>
            <person name="Gundlach H."/>
            <person name="Van Bel M."/>
            <person name="Meyberg R."/>
            <person name="Vives C."/>
            <person name="Morata J."/>
            <person name="Symeonidi A."/>
            <person name="Hiss M."/>
            <person name="Muchero W."/>
            <person name="Kamisugi Y."/>
            <person name="Saleh O."/>
            <person name="Blanc G."/>
            <person name="Decker E.L."/>
            <person name="van Gessel N."/>
            <person name="Grimwood J."/>
            <person name="Hayes R.D."/>
            <person name="Graham S.W."/>
            <person name="Gunter L.E."/>
            <person name="McDaniel S.F."/>
            <person name="Hoernstein S.N.W."/>
            <person name="Larsson A."/>
            <person name="Li F.W."/>
            <person name="Perroud P.F."/>
            <person name="Phillips J."/>
            <person name="Ranjan P."/>
            <person name="Rokshar D.S."/>
            <person name="Rothfels C.J."/>
            <person name="Schneider L."/>
            <person name="Shu S."/>
            <person name="Stevenson D.W."/>
            <person name="Thummler F."/>
            <person name="Tillich M."/>
            <person name="Villarreal Aguilar J.C."/>
            <person name="Widiez T."/>
            <person name="Wong G.K."/>
            <person name="Wymore A."/>
            <person name="Zhang Y."/>
            <person name="Zimmer A.D."/>
            <person name="Quatrano R.S."/>
            <person name="Mayer K.F.X."/>
            <person name="Goodstein D."/>
            <person name="Casacuberta J.M."/>
            <person name="Vandepoele K."/>
            <person name="Reski R."/>
            <person name="Cuming A.C."/>
            <person name="Tuskan G.A."/>
            <person name="Maumus F."/>
            <person name="Salse J."/>
            <person name="Schmutz J."/>
            <person name="Rensing S.A."/>
        </authorList>
    </citation>
    <scope>NUCLEOTIDE SEQUENCE [LARGE SCALE GENOMIC DNA]</scope>
    <source>
        <strain evidence="3 4">cv. Gransden 2004</strain>
    </source>
</reference>
<dbReference type="Gramene" id="Pp3c2_12269V3.1">
    <property type="protein sequence ID" value="PAC:32936419.CDS.1"/>
    <property type="gene ID" value="Pp3c2_12269"/>
</dbReference>
<evidence type="ECO:0000256" key="1">
    <source>
        <dbReference type="SAM" id="Phobius"/>
    </source>
</evidence>
<dbReference type="OMA" id="DSECLMF"/>
<keyword evidence="1" id="KW-0812">Transmembrane</keyword>
<keyword evidence="4" id="KW-1185">Reference proteome</keyword>
<accession>A0A2K1L185</accession>
<evidence type="ECO:0000313" key="2">
    <source>
        <dbReference type="EMBL" id="PNR59787.1"/>
    </source>
</evidence>
<organism evidence="2">
    <name type="scientific">Physcomitrium patens</name>
    <name type="common">Spreading-leaved earth moss</name>
    <name type="synonym">Physcomitrella patens</name>
    <dbReference type="NCBI Taxonomy" id="3218"/>
    <lineage>
        <taxon>Eukaryota</taxon>
        <taxon>Viridiplantae</taxon>
        <taxon>Streptophyta</taxon>
        <taxon>Embryophyta</taxon>
        <taxon>Bryophyta</taxon>
        <taxon>Bryophytina</taxon>
        <taxon>Bryopsida</taxon>
        <taxon>Funariidae</taxon>
        <taxon>Funariales</taxon>
        <taxon>Funariaceae</taxon>
        <taxon>Physcomitrium</taxon>
    </lineage>
</organism>
<name>A0A2K1L185_PHYPA</name>